<comment type="caution">
    <text evidence="1">The sequence shown here is derived from an EMBL/GenBank/DDBJ whole genome shotgun (WGS) entry which is preliminary data.</text>
</comment>
<accession>A0A069PLM3</accession>
<gene>
    <name evidence="1" type="ORF">BG61_22795</name>
</gene>
<reference evidence="1 2" key="1">
    <citation type="submission" date="2014-03" db="EMBL/GenBank/DDBJ databases">
        <title>Draft Genome Sequences of Four Burkholderia Strains.</title>
        <authorList>
            <person name="Liu X.Y."/>
            <person name="Li C.X."/>
            <person name="Xu J.H."/>
        </authorList>
    </citation>
    <scope>NUCLEOTIDE SEQUENCE [LARGE SCALE GENOMIC DNA]</scope>
    <source>
        <strain evidence="1 2">DSM 50014</strain>
    </source>
</reference>
<name>A0A069PLM3_9BURK</name>
<evidence type="ECO:0000313" key="2">
    <source>
        <dbReference type="Proteomes" id="UP000027466"/>
    </source>
</evidence>
<sequence>MPESNLDAEARAELLCYLVVSHLVARAMVGEWLTVEQIYESARIWLRANGGSADWPERLQLARMSLELAPRIAVLPFPKDEASLGKLFADRWQLDYRSAIVRGIYDACERDLRGS</sequence>
<organism evidence="1 2">
    <name type="scientific">Caballeronia glathei</name>
    <dbReference type="NCBI Taxonomy" id="60547"/>
    <lineage>
        <taxon>Bacteria</taxon>
        <taxon>Pseudomonadati</taxon>
        <taxon>Pseudomonadota</taxon>
        <taxon>Betaproteobacteria</taxon>
        <taxon>Burkholderiales</taxon>
        <taxon>Burkholderiaceae</taxon>
        <taxon>Caballeronia</taxon>
    </lineage>
</organism>
<dbReference type="EMBL" id="JFHC01000035">
    <property type="protein sequence ID" value="KDR40819.1"/>
    <property type="molecule type" value="Genomic_DNA"/>
</dbReference>
<keyword evidence="2" id="KW-1185">Reference proteome</keyword>
<proteinExistence type="predicted"/>
<dbReference type="Proteomes" id="UP000027466">
    <property type="component" value="Unassembled WGS sequence"/>
</dbReference>
<dbReference type="AlphaFoldDB" id="A0A069PLM3"/>
<protein>
    <submittedName>
        <fullName evidence="1">Uncharacterized protein</fullName>
    </submittedName>
</protein>
<evidence type="ECO:0000313" key="1">
    <source>
        <dbReference type="EMBL" id="KDR40819.1"/>
    </source>
</evidence>